<dbReference type="GO" id="GO:0016747">
    <property type="term" value="F:acyltransferase activity, transferring groups other than amino-acyl groups"/>
    <property type="evidence" value="ECO:0007669"/>
    <property type="project" value="InterPro"/>
</dbReference>
<dbReference type="Proteomes" id="UP000237839">
    <property type="component" value="Unassembled WGS sequence"/>
</dbReference>
<protein>
    <submittedName>
        <fullName evidence="3">Putative acyltransferase</fullName>
    </submittedName>
</protein>
<feature type="transmembrane region" description="Helical" evidence="1">
    <location>
        <begin position="254"/>
        <end position="277"/>
    </location>
</feature>
<feature type="transmembrane region" description="Helical" evidence="1">
    <location>
        <begin position="316"/>
        <end position="334"/>
    </location>
</feature>
<dbReference type="PANTHER" id="PTHR23028">
    <property type="entry name" value="ACETYLTRANSFERASE"/>
    <property type="match status" value="1"/>
</dbReference>
<dbReference type="Pfam" id="PF01757">
    <property type="entry name" value="Acyl_transf_3"/>
    <property type="match status" value="1"/>
</dbReference>
<keyword evidence="1" id="KW-0472">Membrane</keyword>
<evidence type="ECO:0000313" key="3">
    <source>
        <dbReference type="EMBL" id="PRC94899.1"/>
    </source>
</evidence>
<keyword evidence="1" id="KW-1133">Transmembrane helix</keyword>
<name>A0A2S9H4J3_9BURK</name>
<feature type="transmembrane region" description="Helical" evidence="1">
    <location>
        <begin position="157"/>
        <end position="174"/>
    </location>
</feature>
<evidence type="ECO:0000259" key="2">
    <source>
        <dbReference type="Pfam" id="PF01757"/>
    </source>
</evidence>
<dbReference type="InterPro" id="IPR050879">
    <property type="entry name" value="Acyltransferase_3"/>
</dbReference>
<reference evidence="3 4" key="1">
    <citation type="submission" date="2018-02" db="EMBL/GenBank/DDBJ databases">
        <title>Solimicrobium silvestre gen. nov., sp. nov., isolated from alpine forest soil.</title>
        <authorList>
            <person name="Margesin R."/>
            <person name="Albuquerque L."/>
            <person name="Zhang D.-C."/>
            <person name="Froufe H.J.C."/>
            <person name="Severino R."/>
            <person name="Roxo I."/>
            <person name="Egas C."/>
            <person name="Da Costa M.S."/>
        </authorList>
    </citation>
    <scope>NUCLEOTIDE SEQUENCE [LARGE SCALE GENOMIC DNA]</scope>
    <source>
        <strain evidence="3 4">S20-91</strain>
    </source>
</reference>
<feature type="transmembrane region" description="Helical" evidence="1">
    <location>
        <begin position="354"/>
        <end position="377"/>
    </location>
</feature>
<keyword evidence="4" id="KW-1185">Reference proteome</keyword>
<dbReference type="AlphaFoldDB" id="A0A2S9H4J3"/>
<organism evidence="3 4">
    <name type="scientific">Solimicrobium silvestre</name>
    <dbReference type="NCBI Taxonomy" id="2099400"/>
    <lineage>
        <taxon>Bacteria</taxon>
        <taxon>Pseudomonadati</taxon>
        <taxon>Pseudomonadota</taxon>
        <taxon>Betaproteobacteria</taxon>
        <taxon>Burkholderiales</taxon>
        <taxon>Oxalobacteraceae</taxon>
        <taxon>Solimicrobium</taxon>
    </lineage>
</organism>
<sequence length="406" mass="45547">MNNGKTNKSTLEKSMMQNQTANRIHGLDTLRAAAILLVLMYHYMVVVSASNPFGFFGEIGWTGVDLFFVLSGYLIGNQILSAYAQNRKFPLTTFYIKRLLRTLPNYYFILAMYFLFPLALGGTTAASLWQFLTFTQNLGMRPGETFTHSWSLCIEEQFYLILPIVVIFLFSVITSIKRSIWLAWLVIVAAIVAGMVVRGMAWFDYGHSAITGFDYYQHIYYSSFARFDELLPGVAIALLKNYHTETYTKILRKGNALLVAGLMAVATMFYLLSQFLYTENAGFSFYLTTFGYPLLATSFAILTLAALSPASLLNRIQIPGAASIALWSYAIYLAHKPIFKVLKAPLVKLNIDTASFWGIAIIMTVSILGGWLLYRLIETPFMKLRARLYSTDSANKLGAGLNLSAH</sequence>
<keyword evidence="3" id="KW-0808">Transferase</keyword>
<proteinExistence type="predicted"/>
<feature type="transmembrane region" description="Helical" evidence="1">
    <location>
        <begin position="223"/>
        <end position="242"/>
    </location>
</feature>
<keyword evidence="3" id="KW-0012">Acyltransferase</keyword>
<dbReference type="GO" id="GO:0009103">
    <property type="term" value="P:lipopolysaccharide biosynthetic process"/>
    <property type="evidence" value="ECO:0007669"/>
    <property type="project" value="TreeGrafter"/>
</dbReference>
<feature type="transmembrane region" description="Helical" evidence="1">
    <location>
        <begin position="66"/>
        <end position="84"/>
    </location>
</feature>
<dbReference type="GO" id="GO:0016020">
    <property type="term" value="C:membrane"/>
    <property type="evidence" value="ECO:0007669"/>
    <property type="project" value="TreeGrafter"/>
</dbReference>
<accession>A0A2S9H4J3</accession>
<dbReference type="EMBL" id="PUGF01000001">
    <property type="protein sequence ID" value="PRC94899.1"/>
    <property type="molecule type" value="Genomic_DNA"/>
</dbReference>
<feature type="domain" description="Acyltransferase 3" evidence="2">
    <location>
        <begin position="24"/>
        <end position="375"/>
    </location>
</feature>
<feature type="transmembrane region" description="Helical" evidence="1">
    <location>
        <begin position="283"/>
        <end position="304"/>
    </location>
</feature>
<dbReference type="InterPro" id="IPR002656">
    <property type="entry name" value="Acyl_transf_3_dom"/>
</dbReference>
<keyword evidence="1" id="KW-0812">Transmembrane</keyword>
<feature type="transmembrane region" description="Helical" evidence="1">
    <location>
        <begin position="105"/>
        <end position="132"/>
    </location>
</feature>
<gene>
    <name evidence="3" type="ORF">S2091_0094</name>
</gene>
<feature type="transmembrane region" description="Helical" evidence="1">
    <location>
        <begin position="32"/>
        <end position="54"/>
    </location>
</feature>
<feature type="transmembrane region" description="Helical" evidence="1">
    <location>
        <begin position="181"/>
        <end position="203"/>
    </location>
</feature>
<comment type="caution">
    <text evidence="3">The sequence shown here is derived from an EMBL/GenBank/DDBJ whole genome shotgun (WGS) entry which is preliminary data.</text>
</comment>
<evidence type="ECO:0000313" key="4">
    <source>
        <dbReference type="Proteomes" id="UP000237839"/>
    </source>
</evidence>
<evidence type="ECO:0000256" key="1">
    <source>
        <dbReference type="SAM" id="Phobius"/>
    </source>
</evidence>
<dbReference type="PANTHER" id="PTHR23028:SF53">
    <property type="entry name" value="ACYL_TRANSF_3 DOMAIN-CONTAINING PROTEIN"/>
    <property type="match status" value="1"/>
</dbReference>